<keyword evidence="7" id="KW-1185">Reference proteome</keyword>
<dbReference type="GO" id="GO:0051301">
    <property type="term" value="P:cell division"/>
    <property type="evidence" value="ECO:0007669"/>
    <property type="project" value="UniProtKB-KW"/>
</dbReference>
<dbReference type="GO" id="GO:0008360">
    <property type="term" value="P:regulation of cell shape"/>
    <property type="evidence" value="ECO:0007669"/>
    <property type="project" value="UniProtKB-KW"/>
</dbReference>
<keyword evidence="6" id="KW-0131">Cell cycle</keyword>
<gene>
    <name evidence="6" type="ORF">acsn021_30110</name>
</gene>
<protein>
    <submittedName>
        <fullName evidence="6">Cell division protein FtsW</fullName>
    </submittedName>
</protein>
<dbReference type="Pfam" id="PF01098">
    <property type="entry name" value="FTSW_RODA_SPOVE"/>
    <property type="match status" value="1"/>
</dbReference>
<keyword evidence="4" id="KW-1133">Transmembrane helix</keyword>
<dbReference type="Proteomes" id="UP000515561">
    <property type="component" value="Chromosome"/>
</dbReference>
<dbReference type="GO" id="GO:0032153">
    <property type="term" value="C:cell division site"/>
    <property type="evidence" value="ECO:0007669"/>
    <property type="project" value="TreeGrafter"/>
</dbReference>
<dbReference type="GO" id="GO:0005886">
    <property type="term" value="C:plasma membrane"/>
    <property type="evidence" value="ECO:0007669"/>
    <property type="project" value="TreeGrafter"/>
</dbReference>
<organism evidence="6 7">
    <name type="scientific">Anaerocolumna cellulosilytica</name>
    <dbReference type="NCBI Taxonomy" id="433286"/>
    <lineage>
        <taxon>Bacteria</taxon>
        <taxon>Bacillati</taxon>
        <taxon>Bacillota</taxon>
        <taxon>Clostridia</taxon>
        <taxon>Lachnospirales</taxon>
        <taxon>Lachnospiraceae</taxon>
        <taxon>Anaerocolumna</taxon>
    </lineage>
</organism>
<proteinExistence type="predicted"/>
<evidence type="ECO:0000256" key="2">
    <source>
        <dbReference type="ARBA" id="ARBA00022692"/>
    </source>
</evidence>
<evidence type="ECO:0000313" key="6">
    <source>
        <dbReference type="EMBL" id="BCJ95442.1"/>
    </source>
</evidence>
<dbReference type="GO" id="GO:0015648">
    <property type="term" value="F:lipid-linked peptidoglycan transporter activity"/>
    <property type="evidence" value="ECO:0007669"/>
    <property type="project" value="TreeGrafter"/>
</dbReference>
<evidence type="ECO:0000313" key="7">
    <source>
        <dbReference type="Proteomes" id="UP000515561"/>
    </source>
</evidence>
<keyword evidence="5" id="KW-0472">Membrane</keyword>
<evidence type="ECO:0000256" key="3">
    <source>
        <dbReference type="ARBA" id="ARBA00022960"/>
    </source>
</evidence>
<dbReference type="KEGG" id="acel:acsn021_30110"/>
<dbReference type="EMBL" id="AP023367">
    <property type="protein sequence ID" value="BCJ95442.1"/>
    <property type="molecule type" value="Genomic_DNA"/>
</dbReference>
<keyword evidence="6" id="KW-0132">Cell division</keyword>
<name>A0A6S6R7W6_9FIRM</name>
<reference evidence="6 7" key="1">
    <citation type="journal article" date="2016" name="Int. J. Syst. Evol. Microbiol.">
        <title>Descriptions of Anaerotaenia torta gen. nov., sp. nov. and Anaerocolumna cellulosilytica gen. nov., sp. nov. isolated from a methanogenic reactor of cattle waste.</title>
        <authorList>
            <person name="Uek A."/>
            <person name="Ohtaki Y."/>
            <person name="Kaku N."/>
            <person name="Ueki K."/>
        </authorList>
    </citation>
    <scope>NUCLEOTIDE SEQUENCE [LARGE SCALE GENOMIC DNA]</scope>
    <source>
        <strain evidence="6 7">SN021</strain>
    </source>
</reference>
<evidence type="ECO:0000256" key="1">
    <source>
        <dbReference type="ARBA" id="ARBA00004141"/>
    </source>
</evidence>
<dbReference type="AlphaFoldDB" id="A0A6S6R7W6"/>
<dbReference type="PANTHER" id="PTHR30474:SF3">
    <property type="entry name" value="PEPTIDOGLYCAN GLYCOSYLTRANSFERASE RODA"/>
    <property type="match status" value="1"/>
</dbReference>
<evidence type="ECO:0000256" key="5">
    <source>
        <dbReference type="ARBA" id="ARBA00023136"/>
    </source>
</evidence>
<keyword evidence="3" id="KW-0133">Cell shape</keyword>
<dbReference type="InterPro" id="IPR001182">
    <property type="entry name" value="FtsW/RodA"/>
</dbReference>
<dbReference type="RefSeq" id="WP_184094725.1">
    <property type="nucleotide sequence ID" value="NZ_AP023367.1"/>
</dbReference>
<accession>A0A6S6R7W6</accession>
<dbReference type="PANTHER" id="PTHR30474">
    <property type="entry name" value="CELL CYCLE PROTEIN"/>
    <property type="match status" value="1"/>
</dbReference>
<evidence type="ECO:0000256" key="4">
    <source>
        <dbReference type="ARBA" id="ARBA00022989"/>
    </source>
</evidence>
<keyword evidence="2" id="KW-0812">Transmembrane</keyword>
<sequence length="453" mass="50908">MVNLIVELSKYLNIVLIAMYTYLAFRVLGYTDKKRQERTYVKMKAILFTFHFICYLILFISTKNLKIAFLYGMQLLAIILVFTLYQWVYINLSKPILHNMLFLLTIGYVMLTRLSYDKAVKQFVIASVSLIICLVIPLLIDKLKALSHLGWLYGGSGIVLLATVLFLGVENYGATNWIKIAGFTFQPSEFVKILFVFSIASLLAKKTNFKHIVYITILAAIHVLILVLEKDLGGALIFFVTYLIMLFVATSQPLYLFSGLAAGSVASFFAYKLFSHVRVRVAAWRDPWSLIDREGYQVSQSLFAIGTGGWFGMGLLKGLPTSIPVVDSDFIFSAISEEMGGFFAFCLILILISCFLMFINIAMKLKDTFYKLIALGISVMYAFQVFLSIGGVIKFIPSTGVTLPLISYGGSSILSSLIMFSVIQGLYVLSQDRNDAIEKRKRKSKKQTENATQ</sequence>
<comment type="subcellular location">
    <subcellularLocation>
        <location evidence="1">Membrane</location>
        <topology evidence="1">Multi-pass membrane protein</topology>
    </subcellularLocation>
</comment>